<dbReference type="CDD" id="cd00165">
    <property type="entry name" value="S4"/>
    <property type="match status" value="1"/>
</dbReference>
<organism evidence="5">
    <name type="scientific">Kosmotoga arenicorallina</name>
    <dbReference type="NCBI Taxonomy" id="688066"/>
    <lineage>
        <taxon>Bacteria</taxon>
        <taxon>Thermotogati</taxon>
        <taxon>Thermotogota</taxon>
        <taxon>Thermotogae</taxon>
        <taxon>Kosmotogales</taxon>
        <taxon>Kosmotogaceae</taxon>
        <taxon>Kosmotoga</taxon>
    </lineage>
</organism>
<dbReference type="GO" id="GO:0008168">
    <property type="term" value="F:methyltransferase activity"/>
    <property type="evidence" value="ECO:0007669"/>
    <property type="project" value="InterPro"/>
</dbReference>
<dbReference type="PROSITE" id="PS50889">
    <property type="entry name" value="S4"/>
    <property type="match status" value="1"/>
</dbReference>
<keyword evidence="1 3" id="KW-0694">RNA-binding</keyword>
<dbReference type="InterPro" id="IPR002942">
    <property type="entry name" value="S4_RNA-bd"/>
</dbReference>
<dbReference type="EMBL" id="DRTH01000013">
    <property type="protein sequence ID" value="HHF08208.1"/>
    <property type="molecule type" value="Genomic_DNA"/>
</dbReference>
<dbReference type="Pfam" id="PF01728">
    <property type="entry name" value="FtsJ"/>
    <property type="match status" value="1"/>
</dbReference>
<comment type="caution">
    <text evidence="5">The sequence shown here is derived from an EMBL/GenBank/DDBJ whole genome shotgun (WGS) entry which is preliminary data.</text>
</comment>
<gene>
    <name evidence="5" type="ORF">ENL26_00345</name>
</gene>
<name>A0A7C5I1K5_9BACT</name>
<comment type="similarity">
    <text evidence="2">Belongs to the TlyA family.</text>
</comment>
<dbReference type="PANTHER" id="PTHR32319:SF0">
    <property type="entry name" value="BACTERIAL HEMOLYSIN-LIKE PROTEIN"/>
    <property type="match status" value="1"/>
</dbReference>
<feature type="domain" description="RNA-binding S4" evidence="4">
    <location>
        <begin position="5"/>
        <end position="69"/>
    </location>
</feature>
<dbReference type="Proteomes" id="UP000886129">
    <property type="component" value="Unassembled WGS sequence"/>
</dbReference>
<evidence type="ECO:0000256" key="1">
    <source>
        <dbReference type="ARBA" id="ARBA00022884"/>
    </source>
</evidence>
<dbReference type="SUPFAM" id="SSF55174">
    <property type="entry name" value="Alpha-L RNA-binding motif"/>
    <property type="match status" value="1"/>
</dbReference>
<dbReference type="AlphaFoldDB" id="A0A7C5I1K5"/>
<accession>A0A7C5I1K5</accession>
<feature type="non-terminal residue" evidence="5">
    <location>
        <position position="101"/>
    </location>
</feature>
<dbReference type="Gene3D" id="3.10.290.10">
    <property type="entry name" value="RNA-binding S4 domain"/>
    <property type="match status" value="1"/>
</dbReference>
<evidence type="ECO:0000256" key="2">
    <source>
        <dbReference type="ARBA" id="ARBA00029460"/>
    </source>
</evidence>
<dbReference type="SMART" id="SM00363">
    <property type="entry name" value="S4"/>
    <property type="match status" value="1"/>
</dbReference>
<dbReference type="GO" id="GO:0032259">
    <property type="term" value="P:methylation"/>
    <property type="evidence" value="ECO:0007669"/>
    <property type="project" value="InterPro"/>
</dbReference>
<evidence type="ECO:0000313" key="5">
    <source>
        <dbReference type="EMBL" id="HHF08208.1"/>
    </source>
</evidence>
<dbReference type="PANTHER" id="PTHR32319">
    <property type="entry name" value="BACTERIAL HEMOLYSIN-LIKE PROTEIN"/>
    <property type="match status" value="1"/>
</dbReference>
<sequence>MSSKLRLDELLVRRGLFRSRSKAAEAVRSGKVQVDGKAIDKPGKKFLEDAHLQLIEHKFVVSRAYYKLKKALESFQVVVEGTRVCDLGASTGGFTQLLLER</sequence>
<dbReference type="InterPro" id="IPR047048">
    <property type="entry name" value="TlyA"/>
</dbReference>
<protein>
    <submittedName>
        <fullName evidence="5">TlyA family rRNA (Cytidine-2'-O)-methyltransferase</fullName>
    </submittedName>
</protein>
<evidence type="ECO:0000256" key="3">
    <source>
        <dbReference type="PROSITE-ProRule" id="PRU00182"/>
    </source>
</evidence>
<dbReference type="InterPro" id="IPR036986">
    <property type="entry name" value="S4_RNA-bd_sf"/>
</dbReference>
<dbReference type="InterPro" id="IPR002877">
    <property type="entry name" value="RNA_MeTrfase_FtsJ_dom"/>
</dbReference>
<proteinExistence type="inferred from homology"/>
<dbReference type="Gene3D" id="3.40.50.150">
    <property type="entry name" value="Vaccinia Virus protein VP39"/>
    <property type="match status" value="1"/>
</dbReference>
<evidence type="ECO:0000259" key="4">
    <source>
        <dbReference type="SMART" id="SM00363"/>
    </source>
</evidence>
<dbReference type="GO" id="GO:0003723">
    <property type="term" value="F:RNA binding"/>
    <property type="evidence" value="ECO:0007669"/>
    <property type="project" value="UniProtKB-KW"/>
</dbReference>
<dbReference type="Pfam" id="PF01479">
    <property type="entry name" value="S4"/>
    <property type="match status" value="1"/>
</dbReference>
<dbReference type="InterPro" id="IPR029063">
    <property type="entry name" value="SAM-dependent_MTases_sf"/>
</dbReference>
<reference evidence="5" key="1">
    <citation type="journal article" date="2020" name="mSystems">
        <title>Genome- and Community-Level Interaction Insights into Carbon Utilization and Element Cycling Functions of Hydrothermarchaeota in Hydrothermal Sediment.</title>
        <authorList>
            <person name="Zhou Z."/>
            <person name="Liu Y."/>
            <person name="Xu W."/>
            <person name="Pan J."/>
            <person name="Luo Z.H."/>
            <person name="Li M."/>
        </authorList>
    </citation>
    <scope>NUCLEOTIDE SEQUENCE [LARGE SCALE GENOMIC DNA]</scope>
    <source>
        <strain evidence="5">HyVt-80</strain>
    </source>
</reference>